<evidence type="ECO:0000313" key="5">
    <source>
        <dbReference type="EMBL" id="BDT57932.1"/>
    </source>
</evidence>
<dbReference type="CDD" id="cd01949">
    <property type="entry name" value="GGDEF"/>
    <property type="match status" value="1"/>
</dbReference>
<dbReference type="PROSITE" id="PS50887">
    <property type="entry name" value="GGDEF"/>
    <property type="match status" value="1"/>
</dbReference>
<dbReference type="SUPFAM" id="SSF55073">
    <property type="entry name" value="Nucleotide cyclase"/>
    <property type="match status" value="1"/>
</dbReference>
<evidence type="ECO:0000256" key="2">
    <source>
        <dbReference type="ARBA" id="ARBA00034247"/>
    </source>
</evidence>
<accession>A0ABN6T6Z8</accession>
<dbReference type="PANTHER" id="PTHR45138:SF9">
    <property type="entry name" value="DIGUANYLATE CYCLASE DGCM-RELATED"/>
    <property type="match status" value="1"/>
</dbReference>
<dbReference type="InterPro" id="IPR050469">
    <property type="entry name" value="Diguanylate_Cyclase"/>
</dbReference>
<sequence>MLLDISLHRGYPQCSGNPVTQVAPLMILAHPAPTPITSLTAKKRPAVLYAIRLMLLFCALLAAAQVWSAWSARQSRLDEHAAATSNMAKALAAQAESTVRIVDTVLAGVVERVEHDGVTLAASERLRSHMRNMALQVKELHSLSIYDADGRWLVTSAERLLPGSYAEHDYFQFHLNNRSRNAYIGKPFRSSLTGVWLLPVSRRLDHPDGSFAGVALGTIQIAYFAELYESFDVGQEGVVMLARDDGTLIYRRPFNEKLIGTSIADGPVFTMYRSSGPVGTAMLRSKIDGVVRLYSYRHLNALPLIVATAQSRKEILAEWQQSTLFMSGATVLVVLLLAGVGARLVRQIMIRDQLEAELRIAEEHLQERNQELTVLATRDGLTGLANRRHFEDTLRLELNRAGRTGAPLSLVLLDVNDHYGHVAGDDCLRQVAAALRGGLTRPTDLAARYGGEEFAVVLPATGQSGARYVAERLRLAVLDLGIAHAANPPGLVSISAGTCTFHGKPCEDDDPEAFVRQADALLYRAKAEGRNRVAADSDTTGTAPSEFSI</sequence>
<dbReference type="NCBIfam" id="TIGR00254">
    <property type="entry name" value="GGDEF"/>
    <property type="match status" value="1"/>
</dbReference>
<comment type="catalytic activity">
    <reaction evidence="2">
        <text>2 GTP = 3',3'-c-di-GMP + 2 diphosphate</text>
        <dbReference type="Rhea" id="RHEA:24898"/>
        <dbReference type="ChEBI" id="CHEBI:33019"/>
        <dbReference type="ChEBI" id="CHEBI:37565"/>
        <dbReference type="ChEBI" id="CHEBI:58805"/>
        <dbReference type="EC" id="2.7.7.65"/>
    </reaction>
</comment>
<dbReference type="InterPro" id="IPR043128">
    <property type="entry name" value="Rev_trsase/Diguanyl_cyclase"/>
</dbReference>
<feature type="transmembrane region" description="Helical" evidence="3">
    <location>
        <begin position="46"/>
        <end position="70"/>
    </location>
</feature>
<organism evidence="5 6">
    <name type="scientific">Massilia varians</name>
    <dbReference type="NCBI Taxonomy" id="457921"/>
    <lineage>
        <taxon>Bacteria</taxon>
        <taxon>Pseudomonadati</taxon>
        <taxon>Pseudomonadota</taxon>
        <taxon>Betaproteobacteria</taxon>
        <taxon>Burkholderiales</taxon>
        <taxon>Oxalobacteraceae</taxon>
        <taxon>Telluria group</taxon>
        <taxon>Massilia</taxon>
    </lineage>
</organism>
<dbReference type="Pfam" id="PF00990">
    <property type="entry name" value="GGDEF"/>
    <property type="match status" value="1"/>
</dbReference>
<keyword evidence="6" id="KW-1185">Reference proteome</keyword>
<feature type="domain" description="GGDEF" evidence="4">
    <location>
        <begin position="406"/>
        <end position="538"/>
    </location>
</feature>
<gene>
    <name evidence="5" type="ORF">MasN3_14260</name>
</gene>
<keyword evidence="3" id="KW-0812">Transmembrane</keyword>
<dbReference type="Gene3D" id="3.30.450.20">
    <property type="entry name" value="PAS domain"/>
    <property type="match status" value="2"/>
</dbReference>
<dbReference type="SMART" id="SM00267">
    <property type="entry name" value="GGDEF"/>
    <property type="match status" value="1"/>
</dbReference>
<evidence type="ECO:0000313" key="6">
    <source>
        <dbReference type="Proteomes" id="UP001163336"/>
    </source>
</evidence>
<evidence type="ECO:0000256" key="3">
    <source>
        <dbReference type="SAM" id="Phobius"/>
    </source>
</evidence>
<dbReference type="CDD" id="cd12914">
    <property type="entry name" value="PDC1_DGC_like"/>
    <property type="match status" value="1"/>
</dbReference>
<dbReference type="InterPro" id="IPR000160">
    <property type="entry name" value="GGDEF_dom"/>
</dbReference>
<protein>
    <recommendedName>
        <fullName evidence="1">diguanylate cyclase</fullName>
        <ecNumber evidence="1">2.7.7.65</ecNumber>
    </recommendedName>
</protein>
<dbReference type="Gene3D" id="3.30.70.270">
    <property type="match status" value="1"/>
</dbReference>
<dbReference type="InterPro" id="IPR029787">
    <property type="entry name" value="Nucleotide_cyclase"/>
</dbReference>
<evidence type="ECO:0000259" key="4">
    <source>
        <dbReference type="PROSITE" id="PS50887"/>
    </source>
</evidence>
<dbReference type="Proteomes" id="UP001163336">
    <property type="component" value="Chromosome"/>
</dbReference>
<evidence type="ECO:0000256" key="1">
    <source>
        <dbReference type="ARBA" id="ARBA00012528"/>
    </source>
</evidence>
<feature type="transmembrane region" description="Helical" evidence="3">
    <location>
        <begin position="324"/>
        <end position="345"/>
    </location>
</feature>
<dbReference type="CDD" id="cd12915">
    <property type="entry name" value="PDC2_DGC_like"/>
    <property type="match status" value="1"/>
</dbReference>
<dbReference type="InterPro" id="IPR054327">
    <property type="entry name" value="His-kinase-like_sensor"/>
</dbReference>
<reference evidence="5" key="1">
    <citation type="submission" date="2022-11" db="EMBL/GenBank/DDBJ databases">
        <title>Isolation and characterization of PLA-degrading bacterium Massilia sp. from Antarctic soil.</title>
        <authorList>
            <person name="Sato K."/>
            <person name="Gomez-Fuentes C."/>
            <person name="Ahmad S.A."/>
            <person name="Zulkharnain A."/>
        </authorList>
    </citation>
    <scope>NUCLEOTIDE SEQUENCE</scope>
    <source>
        <strain evidence="5">N-3</strain>
    </source>
</reference>
<keyword evidence="3" id="KW-0472">Membrane</keyword>
<dbReference type="EMBL" id="AP026966">
    <property type="protein sequence ID" value="BDT57932.1"/>
    <property type="molecule type" value="Genomic_DNA"/>
</dbReference>
<name>A0ABN6T6Z8_9BURK</name>
<proteinExistence type="predicted"/>
<dbReference type="EC" id="2.7.7.65" evidence="1"/>
<dbReference type="PANTHER" id="PTHR45138">
    <property type="entry name" value="REGULATORY COMPONENTS OF SENSORY TRANSDUCTION SYSTEM"/>
    <property type="match status" value="1"/>
</dbReference>
<dbReference type="Pfam" id="PF22588">
    <property type="entry name" value="dCache_1_like"/>
    <property type="match status" value="1"/>
</dbReference>
<keyword evidence="3" id="KW-1133">Transmembrane helix</keyword>